<feature type="compositionally biased region" description="Polar residues" evidence="7">
    <location>
        <begin position="145"/>
        <end position="161"/>
    </location>
</feature>
<evidence type="ECO:0000259" key="9">
    <source>
        <dbReference type="PROSITE" id="PS51032"/>
    </source>
</evidence>
<evidence type="ECO:0000256" key="1">
    <source>
        <dbReference type="ARBA" id="ARBA00004123"/>
    </source>
</evidence>
<sequence>MASSEHMLPQQWRHRDPVVELRVGRKRPGNDTTRTAAPRLSARFDVKTGLNRIRRDKVQEIHAAFDAAATTVVNAVRTDQSPTHLPPPLSSDLPASLSHWDELLDSRSKAFDRARTNKKSGGGGGSSSATDKSSSSTAPKRSAVKASNDTPKSSSGVMSSADSRYVNSRAVLCTAASMAFDTLSPSFDDKPLDPLKVPQATAQKKDGTAAVNMGAVSLQAQTLANRAATLASNAARRADQRHQFRVQNAKADGSDVTSSVSSSFANIDEAVEVPTVLPTDFDPNPVSVTRTWETLCGPRLQAVLNTGSGHALICDTEWPTRHGRVAHMLENALKDRLGPHLIVTTQPDVTKFAQEFHPMDPYMPWIPAAPLDDDSGAPLKALAYTGTKQERQGLRKYYFSKANGLSNASFHVLVTTYEHLFDDFMHFCHIPFQTTTLDGGYSWLAAAQTDPNSSIGALWEQVFSSQDHHVGMAGTHLKNQWDFSSDTPTLPGSSLCLGLTTRHRILTTSSMRIDYRESRNLSPEHGLLNFFMPNFMDVVKEEWDRSRITQDASSMNFIGRELLARCMVVHSPSPYGEMNNLYKLAALALKGDLKYVERPSEATENVPAVFTDDNFVADGKVSQSRRSALLWFGKQPTSWMRYEFGTVNLKAIISILKQTGGHICQELVTASYLTSSGASGNVTGTMAYRAAVRCGRSFGSEQGLRQHQAAHHAPPGTWLCRTCGADCVTSQSRTHHERTCGHPGDHKEGDGNSKSSSKKPHGPVSVVGKKAKGQKKESAPKEKDPDGSFRVPGYRGVWLNPSGKHFVKIKGQRLKANGSLVLFDDVAGAAKRYDEALKDTSPAGKGKREFNFDSGGKRIVYDGNAAASAAGRGVEMIGGGSSSVVPALSVINIKDLPPHIKPLLRDPRQTSRTGGNSKRHVYAYRGVCRQARKGHDRWQSQISFGGTNHYLGTFDSEYDAAAIYAWAHLILYGEEATAKAQKEGEEAAAAYEKEKAAIAAGEILPKPPKPEKPKKAPAKRGSTGGKRKKPSEDGKDKSSGPPAVKRAKGDGISLLSVFAKGVTKAPVLGPRAALAEKTDDELLEMAMERLEAVRRNEYAVTDGSGRAEVEPELKPCSNSFKRGCAMFLGLSPTSFGWSVENVADYQDSEELYSALSAEYDSDGYNERFKSVMQGTVCMIGRASAAMEQACESIGISQLPLGGTVGNIDCHIGGVLGSCTTAAAGIQCQPATSEFHLVARNNDDIVTVNGKRITADTGSFPLFNEDICSVGSRVFVFLLPTDA</sequence>
<evidence type="ECO:0000259" key="8">
    <source>
        <dbReference type="PROSITE" id="PS50157"/>
    </source>
</evidence>
<feature type="compositionally biased region" description="Basic and acidic residues" evidence="7">
    <location>
        <begin position="13"/>
        <end position="23"/>
    </location>
</feature>
<keyword evidence="3" id="KW-0238">DNA-binding</keyword>
<feature type="compositionally biased region" description="Low complexity" evidence="7">
    <location>
        <begin position="127"/>
        <end position="138"/>
    </location>
</feature>
<evidence type="ECO:0000256" key="4">
    <source>
        <dbReference type="ARBA" id="ARBA00023163"/>
    </source>
</evidence>
<evidence type="ECO:0000256" key="2">
    <source>
        <dbReference type="ARBA" id="ARBA00023015"/>
    </source>
</evidence>
<feature type="region of interest" description="Disordered" evidence="7">
    <location>
        <begin position="113"/>
        <end position="161"/>
    </location>
</feature>
<organism evidence="10">
    <name type="scientific">Grammatophora oceanica</name>
    <dbReference type="NCBI Taxonomy" id="210454"/>
    <lineage>
        <taxon>Eukaryota</taxon>
        <taxon>Sar</taxon>
        <taxon>Stramenopiles</taxon>
        <taxon>Ochrophyta</taxon>
        <taxon>Bacillariophyta</taxon>
        <taxon>Fragilariophyceae</taxon>
        <taxon>Fragilariophycidae</taxon>
        <taxon>Rhabdonematales</taxon>
        <taxon>Grammatophoraceae</taxon>
        <taxon>Grammatophora</taxon>
    </lineage>
</organism>
<keyword evidence="4" id="KW-0804">Transcription</keyword>
<dbReference type="PROSITE" id="PS51032">
    <property type="entry name" value="AP2_ERF"/>
    <property type="match status" value="1"/>
</dbReference>
<dbReference type="InterPro" id="IPR016177">
    <property type="entry name" value="DNA-bd_dom_sf"/>
</dbReference>
<keyword evidence="5" id="KW-0539">Nucleus</keyword>
<feature type="domain" description="AP2/ERF" evidence="9">
    <location>
        <begin position="923"/>
        <end position="981"/>
    </location>
</feature>
<name>A0A7S1UWH9_9STRA</name>
<reference evidence="10" key="1">
    <citation type="submission" date="2021-01" db="EMBL/GenBank/DDBJ databases">
        <authorList>
            <person name="Corre E."/>
            <person name="Pelletier E."/>
            <person name="Niang G."/>
            <person name="Scheremetjew M."/>
            <person name="Finn R."/>
            <person name="Kale V."/>
            <person name="Holt S."/>
            <person name="Cochrane G."/>
            <person name="Meng A."/>
            <person name="Brown T."/>
            <person name="Cohen L."/>
        </authorList>
    </citation>
    <scope>NUCLEOTIDE SEQUENCE</scope>
    <source>
        <strain evidence="10">CCMP 410</strain>
    </source>
</reference>
<dbReference type="GO" id="GO:0005634">
    <property type="term" value="C:nucleus"/>
    <property type="evidence" value="ECO:0007669"/>
    <property type="project" value="UniProtKB-SubCell"/>
</dbReference>
<dbReference type="InterPro" id="IPR036955">
    <property type="entry name" value="AP2/ERF_dom_sf"/>
</dbReference>
<protein>
    <recommendedName>
        <fullName evidence="11">AP2/ERF domain-containing protein</fullName>
    </recommendedName>
</protein>
<accession>A0A7S1UWH9</accession>
<evidence type="ECO:0008006" key="11">
    <source>
        <dbReference type="Google" id="ProtNLM"/>
    </source>
</evidence>
<dbReference type="GO" id="GO:0003677">
    <property type="term" value="F:DNA binding"/>
    <property type="evidence" value="ECO:0007669"/>
    <property type="project" value="UniProtKB-KW"/>
</dbReference>
<dbReference type="GO" id="GO:0008270">
    <property type="term" value="F:zinc ion binding"/>
    <property type="evidence" value="ECO:0007669"/>
    <property type="project" value="UniProtKB-KW"/>
</dbReference>
<feature type="compositionally biased region" description="Basic and acidic residues" evidence="7">
    <location>
        <begin position="737"/>
        <end position="751"/>
    </location>
</feature>
<dbReference type="PROSITE" id="PS50157">
    <property type="entry name" value="ZINC_FINGER_C2H2_2"/>
    <property type="match status" value="1"/>
</dbReference>
<dbReference type="InterPro" id="IPR001471">
    <property type="entry name" value="AP2/ERF_dom"/>
</dbReference>
<dbReference type="InterPro" id="IPR038718">
    <property type="entry name" value="SNF2-like_sf"/>
</dbReference>
<dbReference type="Gene3D" id="3.30.730.10">
    <property type="entry name" value="AP2/ERF domain"/>
    <property type="match status" value="1"/>
</dbReference>
<feature type="region of interest" description="Disordered" evidence="7">
    <location>
        <begin position="1"/>
        <end position="35"/>
    </location>
</feature>
<dbReference type="SUPFAM" id="SSF54171">
    <property type="entry name" value="DNA-binding domain"/>
    <property type="match status" value="1"/>
</dbReference>
<evidence type="ECO:0000256" key="6">
    <source>
        <dbReference type="PROSITE-ProRule" id="PRU00042"/>
    </source>
</evidence>
<feature type="compositionally biased region" description="Basic and acidic residues" evidence="7">
    <location>
        <begin position="774"/>
        <end position="787"/>
    </location>
</feature>
<evidence type="ECO:0000256" key="3">
    <source>
        <dbReference type="ARBA" id="ARBA00023125"/>
    </source>
</evidence>
<feature type="region of interest" description="Disordered" evidence="7">
    <location>
        <begin position="999"/>
        <end position="1047"/>
    </location>
</feature>
<dbReference type="GO" id="GO:0003700">
    <property type="term" value="F:DNA-binding transcription factor activity"/>
    <property type="evidence" value="ECO:0007669"/>
    <property type="project" value="InterPro"/>
</dbReference>
<keyword evidence="6" id="KW-0479">Metal-binding</keyword>
<dbReference type="SMART" id="SM00380">
    <property type="entry name" value="AP2"/>
    <property type="match status" value="1"/>
</dbReference>
<proteinExistence type="predicted"/>
<evidence type="ECO:0000256" key="7">
    <source>
        <dbReference type="SAM" id="MobiDB-lite"/>
    </source>
</evidence>
<comment type="subcellular location">
    <subcellularLocation>
        <location evidence="1">Nucleus</location>
    </subcellularLocation>
</comment>
<dbReference type="EMBL" id="HBGK01018537">
    <property type="protein sequence ID" value="CAD9280427.1"/>
    <property type="molecule type" value="Transcribed_RNA"/>
</dbReference>
<dbReference type="Gene3D" id="3.40.50.10810">
    <property type="entry name" value="Tandem AAA-ATPase domain"/>
    <property type="match status" value="1"/>
</dbReference>
<evidence type="ECO:0000256" key="5">
    <source>
        <dbReference type="ARBA" id="ARBA00023242"/>
    </source>
</evidence>
<feature type="region of interest" description="Disordered" evidence="7">
    <location>
        <begin position="735"/>
        <end position="791"/>
    </location>
</feature>
<gene>
    <name evidence="10" type="ORF">GOCE00092_LOCUS9337</name>
</gene>
<dbReference type="InterPro" id="IPR013087">
    <property type="entry name" value="Znf_C2H2_type"/>
</dbReference>
<evidence type="ECO:0000313" key="10">
    <source>
        <dbReference type="EMBL" id="CAD9280427.1"/>
    </source>
</evidence>
<keyword evidence="6" id="KW-0863">Zinc-finger</keyword>
<dbReference type="PROSITE" id="PS00028">
    <property type="entry name" value="ZINC_FINGER_C2H2_1"/>
    <property type="match status" value="1"/>
</dbReference>
<keyword evidence="2" id="KW-0805">Transcription regulation</keyword>
<feature type="domain" description="C2H2-type" evidence="8">
    <location>
        <begin position="688"/>
        <end position="711"/>
    </location>
</feature>
<keyword evidence="6" id="KW-0862">Zinc</keyword>